<keyword evidence="3" id="KW-0238">DNA-binding</keyword>
<dbReference type="RefSeq" id="WP_181552493.1">
    <property type="nucleotide sequence ID" value="NZ_JACDUS010000013.1"/>
</dbReference>
<evidence type="ECO:0000313" key="3">
    <source>
        <dbReference type="EMBL" id="MBA2882875.1"/>
    </source>
</evidence>
<proteinExistence type="predicted"/>
<dbReference type="PROSITE" id="PS50110">
    <property type="entry name" value="RESPONSE_REGULATORY"/>
    <property type="match status" value="1"/>
</dbReference>
<organism evidence="3 4">
    <name type="scientific">Desulfosalsimonas propionicica</name>
    <dbReference type="NCBI Taxonomy" id="332175"/>
    <lineage>
        <taxon>Bacteria</taxon>
        <taxon>Pseudomonadati</taxon>
        <taxon>Thermodesulfobacteriota</taxon>
        <taxon>Desulfobacteria</taxon>
        <taxon>Desulfobacterales</taxon>
        <taxon>Desulfosalsimonadaceae</taxon>
        <taxon>Desulfosalsimonas</taxon>
    </lineage>
</organism>
<comment type="caution">
    <text evidence="3">The sequence shown here is derived from an EMBL/GenBank/DDBJ whole genome shotgun (WGS) entry which is preliminary data.</text>
</comment>
<protein>
    <submittedName>
        <fullName evidence="3">DNA-binding NarL/FixJ family response regulator/predicted regulator of Ras-like GTPase activity (Roadblock/LC7/MglB family)</fullName>
    </submittedName>
</protein>
<dbReference type="GO" id="GO:0000160">
    <property type="term" value="P:phosphorelay signal transduction system"/>
    <property type="evidence" value="ECO:0007669"/>
    <property type="project" value="InterPro"/>
</dbReference>
<dbReference type="Gene3D" id="3.40.50.2300">
    <property type="match status" value="1"/>
</dbReference>
<dbReference type="InterPro" id="IPR001789">
    <property type="entry name" value="Sig_transdc_resp-reg_receiver"/>
</dbReference>
<reference evidence="3 4" key="1">
    <citation type="submission" date="2020-07" db="EMBL/GenBank/DDBJ databases">
        <title>Genomic Encyclopedia of Type Strains, Phase IV (KMG-IV): sequencing the most valuable type-strain genomes for metagenomic binning, comparative biology and taxonomic classification.</title>
        <authorList>
            <person name="Goeker M."/>
        </authorList>
    </citation>
    <scope>NUCLEOTIDE SEQUENCE [LARGE SCALE GENOMIC DNA]</scope>
    <source>
        <strain evidence="3 4">DSM 17721</strain>
    </source>
</reference>
<name>A0A7W0HM06_9BACT</name>
<dbReference type="AlphaFoldDB" id="A0A7W0HM06"/>
<comment type="caution">
    <text evidence="1">Lacks conserved residue(s) required for the propagation of feature annotation.</text>
</comment>
<evidence type="ECO:0000256" key="1">
    <source>
        <dbReference type="PROSITE-ProRule" id="PRU00169"/>
    </source>
</evidence>
<feature type="domain" description="Response regulatory" evidence="2">
    <location>
        <begin position="18"/>
        <end position="135"/>
    </location>
</feature>
<evidence type="ECO:0000313" key="4">
    <source>
        <dbReference type="Proteomes" id="UP000525298"/>
    </source>
</evidence>
<dbReference type="InterPro" id="IPR011006">
    <property type="entry name" value="CheY-like_superfamily"/>
</dbReference>
<gene>
    <name evidence="3" type="ORF">HNR65_003230</name>
</gene>
<sequence>MAARMQPPYFGYGPLMDKVLIVENHRSTLEQIRAGFRDLHHFELLTASSVKTATDILAYTRIAVLATSIHLPQGDGLDLIALMTRKYPSIPCIAILEKDDPKPWFIDRTGHTGVLYYLKKPFSFGRLASAIFVGLNLRDEGQTRNGMTMTNFLPLLAIARKTCRMDIKSATRQKGICYLEKGQLLNARTAEHEGDAAAKQIAEWRGIHLSFSPLADINRQARINVDLLALAKATWEKSAPQADNFPASLAYESRTGARIGSKLEDAFHKHAGILRTAKGYKGLAIVSGTGEVLANDTSYRADIDFNAIAEMANQIYTDCSRHLSRKGLGRCRGLSLHTEQGILLVHNTDMYKSGNYRFLALMAEDGNCFFIQTQLKTIIPKILSEVAMPGGTESKGLSAKKLF</sequence>
<accession>A0A7W0HM06</accession>
<dbReference type="EMBL" id="JACDUS010000013">
    <property type="protein sequence ID" value="MBA2882875.1"/>
    <property type="molecule type" value="Genomic_DNA"/>
</dbReference>
<dbReference type="Pfam" id="PF00072">
    <property type="entry name" value="Response_reg"/>
    <property type="match status" value="1"/>
</dbReference>
<keyword evidence="4" id="KW-1185">Reference proteome</keyword>
<dbReference type="Proteomes" id="UP000525298">
    <property type="component" value="Unassembled WGS sequence"/>
</dbReference>
<evidence type="ECO:0000259" key="2">
    <source>
        <dbReference type="PROSITE" id="PS50110"/>
    </source>
</evidence>
<dbReference type="GO" id="GO:0003677">
    <property type="term" value="F:DNA binding"/>
    <property type="evidence" value="ECO:0007669"/>
    <property type="project" value="UniProtKB-KW"/>
</dbReference>
<dbReference type="SUPFAM" id="SSF52172">
    <property type="entry name" value="CheY-like"/>
    <property type="match status" value="1"/>
</dbReference>